<accession>A0A059XQ49</accession>
<feature type="transmembrane region" description="Helical" evidence="1">
    <location>
        <begin position="365"/>
        <end position="384"/>
    </location>
</feature>
<dbReference type="Proteomes" id="UP000027059">
    <property type="component" value="Chromosome"/>
</dbReference>
<dbReference type="AlphaFoldDB" id="A0A059XQ49"/>
<reference evidence="2 3" key="2">
    <citation type="journal article" date="2015" name="Biomed. Res. Int.">
        <title>Effects of Arsenite Resistance on the Growth and Functional Gene Expression of Leptospirillum ferriphilum and Acidithiobacillus thiooxidans in Pure Culture and Coculture.</title>
        <authorList>
            <person name="Jiang H."/>
            <person name="Liang Y."/>
            <person name="Yin H."/>
            <person name="Xiao Y."/>
            <person name="Guo X."/>
            <person name="Xu Y."/>
            <person name="Hu Q."/>
            <person name="Liu H."/>
            <person name="Liu X."/>
        </authorList>
    </citation>
    <scope>NUCLEOTIDE SEQUENCE [LARGE SCALE GENOMIC DNA]</scope>
    <source>
        <strain evidence="2 3">YSK</strain>
    </source>
</reference>
<gene>
    <name evidence="2" type="ORF">Y981_07735</name>
</gene>
<evidence type="ECO:0000313" key="3">
    <source>
        <dbReference type="Proteomes" id="UP000027059"/>
    </source>
</evidence>
<feature type="transmembrane region" description="Helical" evidence="1">
    <location>
        <begin position="938"/>
        <end position="961"/>
    </location>
</feature>
<dbReference type="Pfam" id="PF00873">
    <property type="entry name" value="ACR_tran"/>
    <property type="match status" value="1"/>
</dbReference>
<evidence type="ECO:0000313" key="2">
    <source>
        <dbReference type="EMBL" id="AIA30684.1"/>
    </source>
</evidence>
<dbReference type="SUPFAM" id="SSF82866">
    <property type="entry name" value="Multidrug efflux transporter AcrB transmembrane domain"/>
    <property type="match status" value="2"/>
</dbReference>
<dbReference type="SUPFAM" id="SSF82714">
    <property type="entry name" value="Multidrug efflux transporter AcrB TolC docking domain, DN and DC subdomains"/>
    <property type="match status" value="2"/>
</dbReference>
<dbReference type="SUPFAM" id="SSF82693">
    <property type="entry name" value="Multidrug efflux transporter AcrB pore domain, PN1, PN2, PC1 and PC2 subdomains"/>
    <property type="match status" value="3"/>
</dbReference>
<name>A0A059XQ49_9BACT</name>
<feature type="transmembrane region" description="Helical" evidence="1">
    <location>
        <begin position="469"/>
        <end position="496"/>
    </location>
</feature>
<feature type="transmembrane region" description="Helical" evidence="1">
    <location>
        <begin position="1020"/>
        <end position="1042"/>
    </location>
</feature>
<feature type="transmembrane region" description="Helical" evidence="1">
    <location>
        <begin position="437"/>
        <end position="457"/>
    </location>
</feature>
<keyword evidence="1" id="KW-0472">Membrane</keyword>
<organism evidence="2 3">
    <name type="scientific">Leptospirillum ferriphilum YSK</name>
    <dbReference type="NCBI Taxonomy" id="1441628"/>
    <lineage>
        <taxon>Bacteria</taxon>
        <taxon>Pseudomonadati</taxon>
        <taxon>Nitrospirota</taxon>
        <taxon>Nitrospiria</taxon>
        <taxon>Nitrospirales</taxon>
        <taxon>Nitrospiraceae</taxon>
        <taxon>Leptospirillum</taxon>
    </lineage>
</organism>
<dbReference type="PANTHER" id="PTHR32063:SF8">
    <property type="entry name" value="CATION EFFLUX PROTEIN"/>
    <property type="match status" value="1"/>
</dbReference>
<keyword evidence="3" id="KW-1185">Reference proteome</keyword>
<dbReference type="InterPro" id="IPR027463">
    <property type="entry name" value="AcrB_DN_DC_subdom"/>
</dbReference>
<dbReference type="EMBL" id="CP007243">
    <property type="protein sequence ID" value="AIA30684.1"/>
    <property type="molecule type" value="Genomic_DNA"/>
</dbReference>
<feature type="transmembrane region" description="Helical" evidence="1">
    <location>
        <begin position="910"/>
        <end position="932"/>
    </location>
</feature>
<keyword evidence="1" id="KW-1133">Transmembrane helix</keyword>
<reference evidence="3" key="1">
    <citation type="submission" date="2014-02" db="EMBL/GenBank/DDBJ databases">
        <title>Complete genome sequence and comparative genomic analysis of the nitrogen-fixing bacterium Leptospirillum ferriphilum YSK.</title>
        <authorList>
            <person name="Guo X."/>
            <person name="Yin H."/>
            <person name="Liang Y."/>
            <person name="Hu Q."/>
            <person name="Ma L."/>
            <person name="Xiao Y."/>
            <person name="Zhang X."/>
            <person name="Qiu G."/>
            <person name="Liu X."/>
        </authorList>
    </citation>
    <scope>NUCLEOTIDE SEQUENCE [LARGE SCALE GENOMIC DNA]</scope>
    <source>
        <strain evidence="3">YSK</strain>
    </source>
</reference>
<sequence length="1070" mass="117934">MWLTRLALKNAIGVFMAAMALLLLGAQSIARLPIDLFPNLAVPVLIVGTIYPGASPLDVERSVTYPLEKTLSTIDNVSHIQSQSREGVSAIQVWFNWGEDLNGGMVQAVQKISQILNQLPPGIQQPFILKFDIANIPVVSVTVSDPSLNQIQLYDLAYNTIEPQLEQLANVSQATVNGGKVRQININVDPHRLFARNLSIMQVVNAINQSNFIQPSGDIKIGTKDYNLFTNNQIAHHLVDTLENVPVSVQQTPDGRAVPIFVKDFARVTDSSETQTNIVRVNGENAVYLAVNKQPGSNTVKVVDEVRQALPKLRGLPPGVRLNTFFDQSLYIRQSIKSLFHEVLQGSVLAILVILLFFGNIPATLIISTAIPLSALVAMVFLYFTHQTLNIFTFGGLALGIGRLVDDSIVELENIYRHFSVDATPRPRALLAAAREVAMPILASTITTVVVFLPVVFMQGIGRLLFTPMALTITFALFASFFVSRTVTPLLCYRFLHPSRTPLMDRQGPFAWFQRAFQRVEIFYENLLNYAIHHRRKIFLTVLLTFLLSLPLVRFIGTEFFPAPDESQFTINIQAPPGTRIELTTELAKEIEHVIRKTLPPRDVRLIASNIGLRNTAGRGTNGAASVFTNNTGPDTAFVQVNLVDPDQRTESSDELMNRVRTAMKGMFPGVGIYFMPGGLVERILNFGYQGIIDVEIYGYDLATGERFAEKVASRMKEIPGVGDIQILPNDFHFPELDVQVDRVKAALVGLTVQQIASTVLWSFVGNENNPSIYTDPKTGNEYNIVVQLDRPYRHSLEDLKNVFLTNASGQQILLRDIAKIRESSGPNEIDRKRMTRLITISANPVGRPLGAIAKDLRAYVAHADIPPGFSIVLAGQIAQQKGAFLSLALAALSAILLVYMVLATQFRSLIDPFVIMFSVPMSFIGVIWLFFLTGTSFSTIAFMGVIMTVGIAASNGVLLVDYSNRLQREQGLSLEEAVVKAGRTRLRPVVMTSLATIFGLIPMALGFDVGSSNSLPLARAVIGGLTCATLFTLVLVPTIYLSLHRRFPVKTGVETLDWESEDGPERRGV</sequence>
<feature type="transmembrane region" description="Helical" evidence="1">
    <location>
        <begin position="884"/>
        <end position="903"/>
    </location>
</feature>
<dbReference type="PANTHER" id="PTHR32063">
    <property type="match status" value="1"/>
</dbReference>
<dbReference type="OrthoDB" id="9807612at2"/>
<feature type="transmembrane region" description="Helical" evidence="1">
    <location>
        <begin position="538"/>
        <end position="557"/>
    </location>
</feature>
<feature type="transmembrane region" description="Helical" evidence="1">
    <location>
        <begin position="990"/>
        <end position="1008"/>
    </location>
</feature>
<feature type="transmembrane region" description="Helical" evidence="1">
    <location>
        <begin position="12"/>
        <end position="30"/>
    </location>
</feature>
<keyword evidence="1" id="KW-0812">Transmembrane</keyword>
<dbReference type="Gene3D" id="3.30.70.1320">
    <property type="entry name" value="Multidrug efflux transporter AcrB pore domain like"/>
    <property type="match status" value="1"/>
</dbReference>
<dbReference type="Gene3D" id="1.20.1640.10">
    <property type="entry name" value="Multidrug efflux transporter AcrB transmembrane domain"/>
    <property type="match status" value="2"/>
</dbReference>
<evidence type="ECO:0000256" key="1">
    <source>
        <dbReference type="SAM" id="Phobius"/>
    </source>
</evidence>
<dbReference type="GO" id="GO:0042910">
    <property type="term" value="F:xenobiotic transmembrane transporter activity"/>
    <property type="evidence" value="ECO:0007669"/>
    <property type="project" value="TreeGrafter"/>
</dbReference>
<dbReference type="Gene3D" id="3.30.2090.10">
    <property type="entry name" value="Multidrug efflux transporter AcrB TolC docking domain, DN and DC subdomains"/>
    <property type="match status" value="2"/>
</dbReference>
<dbReference type="Gene3D" id="3.30.70.1430">
    <property type="entry name" value="Multidrug efflux transporter AcrB pore domain"/>
    <property type="match status" value="2"/>
</dbReference>
<protein>
    <submittedName>
        <fullName evidence="2">Acriflavin resistance protein</fullName>
    </submittedName>
</protein>
<dbReference type="HOGENOM" id="CLU_002755_1_2_0"/>
<dbReference type="GO" id="GO:0005886">
    <property type="term" value="C:plasma membrane"/>
    <property type="evidence" value="ECO:0007669"/>
    <property type="project" value="TreeGrafter"/>
</dbReference>
<dbReference type="RefSeq" id="WP_038505507.1">
    <property type="nucleotide sequence ID" value="NZ_CP007243.1"/>
</dbReference>
<dbReference type="KEGG" id="lfp:Y981_07735"/>
<proteinExistence type="predicted"/>
<dbReference type="Gene3D" id="3.30.70.1440">
    <property type="entry name" value="Multidrug efflux transporter AcrB pore domain"/>
    <property type="match status" value="1"/>
</dbReference>
<dbReference type="InterPro" id="IPR001036">
    <property type="entry name" value="Acrflvin-R"/>
</dbReference>
<dbReference type="PRINTS" id="PR00702">
    <property type="entry name" value="ACRIFLAVINRP"/>
</dbReference>